<keyword evidence="2" id="KW-1185">Reference proteome</keyword>
<organism evidence="1 2">
    <name type="scientific">Staphylococcus piscifermentans</name>
    <dbReference type="NCBI Taxonomy" id="70258"/>
    <lineage>
        <taxon>Bacteria</taxon>
        <taxon>Bacillati</taxon>
        <taxon>Bacillota</taxon>
        <taxon>Bacilli</taxon>
        <taxon>Bacillales</taxon>
        <taxon>Staphylococcaceae</taxon>
        <taxon>Staphylococcus</taxon>
    </lineage>
</organism>
<dbReference type="AlphaFoldDB" id="A0A512QMH7"/>
<comment type="caution">
    <text evidence="1">The sequence shown here is derived from an EMBL/GenBank/DDBJ whole genome shotgun (WGS) entry which is preliminary data.</text>
</comment>
<gene>
    <name evidence="1" type="ORF">SPI02_12400</name>
</gene>
<sequence length="57" mass="6583">MYHRDVIRSEGRIYLKTYLVYVLTSNLRGGVEMTGNIVDTVKSFVNLILDTVKKYAK</sequence>
<accession>A0A512QMH7</accession>
<dbReference type="Proteomes" id="UP000321736">
    <property type="component" value="Unassembled WGS sequence"/>
</dbReference>
<reference evidence="1 2" key="1">
    <citation type="submission" date="2019-07" db="EMBL/GenBank/DDBJ databases">
        <title>Whole genome shotgun sequence of Staphylococcus piscifermentans NBRC 109625.</title>
        <authorList>
            <person name="Hosoyama A."/>
            <person name="Uohara A."/>
            <person name="Ohji S."/>
            <person name="Ichikawa N."/>
        </authorList>
    </citation>
    <scope>NUCLEOTIDE SEQUENCE [LARGE SCALE GENOMIC DNA]</scope>
    <source>
        <strain evidence="1 2">NBRC 109625</strain>
    </source>
</reference>
<evidence type="ECO:0000313" key="2">
    <source>
        <dbReference type="Proteomes" id="UP000321736"/>
    </source>
</evidence>
<name>A0A512QMH7_9STAP</name>
<protein>
    <submittedName>
        <fullName evidence="1">Uncharacterized protein</fullName>
    </submittedName>
</protein>
<dbReference type="EMBL" id="BKAR01000013">
    <property type="protein sequence ID" value="GEP84655.1"/>
    <property type="molecule type" value="Genomic_DNA"/>
</dbReference>
<proteinExistence type="predicted"/>
<evidence type="ECO:0000313" key="1">
    <source>
        <dbReference type="EMBL" id="GEP84655.1"/>
    </source>
</evidence>